<dbReference type="AlphaFoldDB" id="A0A5C8ZJ19"/>
<keyword evidence="6" id="KW-1185">Reference proteome</keyword>
<keyword evidence="2" id="KW-0596">Phosphopantetheine</keyword>
<dbReference type="PANTHER" id="PTHR45527">
    <property type="entry name" value="NONRIBOSOMAL PEPTIDE SYNTHETASE"/>
    <property type="match status" value="1"/>
</dbReference>
<organism evidence="5 6">
    <name type="scientific">Quadrisphaera setariae</name>
    <dbReference type="NCBI Taxonomy" id="2593304"/>
    <lineage>
        <taxon>Bacteria</taxon>
        <taxon>Bacillati</taxon>
        <taxon>Actinomycetota</taxon>
        <taxon>Actinomycetes</taxon>
        <taxon>Kineosporiales</taxon>
        <taxon>Kineosporiaceae</taxon>
        <taxon>Quadrisphaera</taxon>
    </lineage>
</organism>
<feature type="domain" description="Carrier" evidence="4">
    <location>
        <begin position="534"/>
        <end position="612"/>
    </location>
</feature>
<dbReference type="Proteomes" id="UP000321234">
    <property type="component" value="Unassembled WGS sequence"/>
</dbReference>
<proteinExistence type="predicted"/>
<dbReference type="InterPro" id="IPR042099">
    <property type="entry name" value="ANL_N_sf"/>
</dbReference>
<dbReference type="PROSITE" id="PS00455">
    <property type="entry name" value="AMP_BINDING"/>
    <property type="match status" value="1"/>
</dbReference>
<dbReference type="PANTHER" id="PTHR45527:SF1">
    <property type="entry name" value="FATTY ACID SYNTHASE"/>
    <property type="match status" value="1"/>
</dbReference>
<dbReference type="SUPFAM" id="SSF53474">
    <property type="entry name" value="alpha/beta-Hydrolases"/>
    <property type="match status" value="1"/>
</dbReference>
<evidence type="ECO:0000256" key="3">
    <source>
        <dbReference type="ARBA" id="ARBA00022553"/>
    </source>
</evidence>
<dbReference type="EMBL" id="VKAC01000003">
    <property type="protein sequence ID" value="TXR57101.1"/>
    <property type="molecule type" value="Genomic_DNA"/>
</dbReference>
<evidence type="ECO:0000313" key="5">
    <source>
        <dbReference type="EMBL" id="TXR57101.1"/>
    </source>
</evidence>
<dbReference type="Pfam" id="PF00975">
    <property type="entry name" value="Thioesterase"/>
    <property type="match status" value="1"/>
</dbReference>
<dbReference type="SMART" id="SM00824">
    <property type="entry name" value="PKS_TE"/>
    <property type="match status" value="1"/>
</dbReference>
<dbReference type="Pfam" id="PF13193">
    <property type="entry name" value="AMP-binding_C"/>
    <property type="match status" value="1"/>
</dbReference>
<dbReference type="InterPro" id="IPR020845">
    <property type="entry name" value="AMP-binding_CS"/>
</dbReference>
<dbReference type="SMART" id="SM00823">
    <property type="entry name" value="PKS_PP"/>
    <property type="match status" value="1"/>
</dbReference>
<sequence length="868" mass="90763">MSRSGADGVSDGGFVALTAQGVFQHVVTRVRSVAAALPQALAVDDGAVRYDYAELDRRAGALSSRIAATAPAGQPVAVLLGHGAPAAVAVLAVLGTGAPVVVLDPTTPVERLRHYVEQSGATTVVTDATRADDAAQLCPRVVRTDRALVALGAGGATAGTWPLAEDQLVSRAPAVIVYTSGSTGRPKGVVAHSESVLHDATTNGKDCYGPGAVIANLLPMAFSAGIGLLLAGMATGSAQVLFDPRTRAVSELPAWLLETGATVLAASPAILRGAVAALAPGEQLGRLRAVTTAGETIHAVEMARLRAALGSSCTVHNRYGSSETWLIAEHVIAPEHEGPSGAVPVGRPVEGVSLQVVDETGVRRDSGTGRLVVTSRWLTDGYWRAPEATAAVFTHHPDGSTSYLTSDTAAIDDDGVVRLLGRVDHSVKIRGHLVEPGEVDAVLHALPQVREAVVVGVVPGDDEEGGRARLVAYVVPEGPAVQVPELRRAVRAALPAFMVPEQVVLLEALPRTERGKLDRSALPTPPAVEVGGVAPRTDWERVVAAFVARALDLDAVGAHDDFFELGGDSLAAEALLASMASSLDVPSDVLTTRLIAENPTVAELAEALRRRRRSGRDAAVVTFNGSGARRPLFVVAGAGGVALAFRRLAERLGREQPLVALQARGLEGGGRPEWSVHTRARHHLAQLRQVQPHGPYRLAGHSLGALVALDMAQQLREAGEVVESLVVIDSFPPDPQLAPPALEGSLPQRAKTLASILLTGVVQSRGLGHYDRFHLQGKLLQRRYRTQPWDGRALVLVAADDPDAEARSRWADHLRGPWSLHRTSGDHTGVLQEPHVGPLADLVRAELDALDTASATGAAGPRRSVGAA</sequence>
<evidence type="ECO:0000313" key="6">
    <source>
        <dbReference type="Proteomes" id="UP000321234"/>
    </source>
</evidence>
<dbReference type="Pfam" id="PF00550">
    <property type="entry name" value="PP-binding"/>
    <property type="match status" value="1"/>
</dbReference>
<dbReference type="Gene3D" id="3.30.300.30">
    <property type="match status" value="1"/>
</dbReference>
<dbReference type="GO" id="GO:0044550">
    <property type="term" value="P:secondary metabolite biosynthetic process"/>
    <property type="evidence" value="ECO:0007669"/>
    <property type="project" value="TreeGrafter"/>
</dbReference>
<dbReference type="SUPFAM" id="SSF47336">
    <property type="entry name" value="ACP-like"/>
    <property type="match status" value="1"/>
</dbReference>
<dbReference type="OrthoDB" id="2472181at2"/>
<dbReference type="InterPro" id="IPR025110">
    <property type="entry name" value="AMP-bd_C"/>
</dbReference>
<dbReference type="InterPro" id="IPR009081">
    <property type="entry name" value="PP-bd_ACP"/>
</dbReference>
<evidence type="ECO:0000256" key="2">
    <source>
        <dbReference type="ARBA" id="ARBA00022450"/>
    </source>
</evidence>
<dbReference type="Gene3D" id="3.40.50.12780">
    <property type="entry name" value="N-terminal domain of ligase-like"/>
    <property type="match status" value="1"/>
</dbReference>
<comment type="cofactor">
    <cofactor evidence="1">
        <name>pantetheine 4'-phosphate</name>
        <dbReference type="ChEBI" id="CHEBI:47942"/>
    </cofactor>
</comment>
<reference evidence="5 6" key="1">
    <citation type="submission" date="2019-07" db="EMBL/GenBank/DDBJ databases">
        <title>Quadrisphaera sp. strain DD2A genome sequencing and assembly.</title>
        <authorList>
            <person name="Kim I."/>
        </authorList>
    </citation>
    <scope>NUCLEOTIDE SEQUENCE [LARGE SCALE GENOMIC DNA]</scope>
    <source>
        <strain evidence="5 6">DD2A</strain>
    </source>
</reference>
<dbReference type="InterPro" id="IPR000873">
    <property type="entry name" value="AMP-dep_synth/lig_dom"/>
</dbReference>
<dbReference type="SUPFAM" id="SSF56801">
    <property type="entry name" value="Acetyl-CoA synthetase-like"/>
    <property type="match status" value="1"/>
</dbReference>
<dbReference type="Gene3D" id="1.10.1200.10">
    <property type="entry name" value="ACP-like"/>
    <property type="match status" value="1"/>
</dbReference>
<accession>A0A5C8ZJ19</accession>
<dbReference type="InterPro" id="IPR001031">
    <property type="entry name" value="Thioesterase"/>
</dbReference>
<dbReference type="InterPro" id="IPR029058">
    <property type="entry name" value="AB_hydrolase_fold"/>
</dbReference>
<dbReference type="InterPro" id="IPR020806">
    <property type="entry name" value="PKS_PP-bd"/>
</dbReference>
<evidence type="ECO:0000259" key="4">
    <source>
        <dbReference type="PROSITE" id="PS50075"/>
    </source>
</evidence>
<dbReference type="GO" id="GO:0031177">
    <property type="term" value="F:phosphopantetheine binding"/>
    <property type="evidence" value="ECO:0007669"/>
    <property type="project" value="InterPro"/>
</dbReference>
<dbReference type="GO" id="GO:0043041">
    <property type="term" value="P:amino acid activation for nonribosomal peptide biosynthetic process"/>
    <property type="evidence" value="ECO:0007669"/>
    <property type="project" value="TreeGrafter"/>
</dbReference>
<dbReference type="InterPro" id="IPR045851">
    <property type="entry name" value="AMP-bd_C_sf"/>
</dbReference>
<dbReference type="InterPro" id="IPR036736">
    <property type="entry name" value="ACP-like_sf"/>
</dbReference>
<comment type="caution">
    <text evidence="5">The sequence shown here is derived from an EMBL/GenBank/DDBJ whole genome shotgun (WGS) entry which is preliminary data.</text>
</comment>
<dbReference type="InterPro" id="IPR020802">
    <property type="entry name" value="TesA-like"/>
</dbReference>
<dbReference type="Pfam" id="PF00501">
    <property type="entry name" value="AMP-binding"/>
    <property type="match status" value="1"/>
</dbReference>
<protein>
    <submittedName>
        <fullName evidence="5">AMP-binding protein</fullName>
    </submittedName>
</protein>
<keyword evidence="3" id="KW-0597">Phosphoprotein</keyword>
<name>A0A5C8ZJ19_9ACTN</name>
<gene>
    <name evidence="5" type="ORF">FMM08_06435</name>
</gene>
<dbReference type="Gene3D" id="3.40.50.1820">
    <property type="entry name" value="alpha/beta hydrolase"/>
    <property type="match status" value="1"/>
</dbReference>
<dbReference type="GO" id="GO:0005737">
    <property type="term" value="C:cytoplasm"/>
    <property type="evidence" value="ECO:0007669"/>
    <property type="project" value="TreeGrafter"/>
</dbReference>
<dbReference type="PROSITE" id="PS50075">
    <property type="entry name" value="CARRIER"/>
    <property type="match status" value="1"/>
</dbReference>
<evidence type="ECO:0000256" key="1">
    <source>
        <dbReference type="ARBA" id="ARBA00001957"/>
    </source>
</evidence>